<evidence type="ECO:0000313" key="2">
    <source>
        <dbReference type="EMBL" id="EGG28562.1"/>
    </source>
</evidence>
<reference evidence="2 3" key="1">
    <citation type="journal article" date="2011" name="J. Bacteriol.">
        <title>Genome sequence of strain IMCC3088, a proteorhodopsin-containing marine bacterium belonging to the OM60/NOR5 clade.</title>
        <authorList>
            <person name="Jang Y."/>
            <person name="Oh H.M."/>
            <person name="Kang I."/>
            <person name="Lee K."/>
            <person name="Yang S.J."/>
            <person name="Cho J.C."/>
        </authorList>
    </citation>
    <scope>NUCLEOTIDE SEQUENCE [LARGE SCALE GENOMIC DNA]</scope>
    <source>
        <strain evidence="2 3">IMCC3088</strain>
    </source>
</reference>
<dbReference type="STRING" id="2518989.IMCC3088_2804"/>
<dbReference type="Pfam" id="PF10972">
    <property type="entry name" value="CsiV"/>
    <property type="match status" value="1"/>
</dbReference>
<evidence type="ECO:0000256" key="1">
    <source>
        <dbReference type="SAM" id="SignalP"/>
    </source>
</evidence>
<comment type="caution">
    <text evidence="2">The sequence shown here is derived from an EMBL/GenBank/DDBJ whole genome shotgun (WGS) entry which is preliminary data.</text>
</comment>
<dbReference type="Proteomes" id="UP000005615">
    <property type="component" value="Unassembled WGS sequence"/>
</dbReference>
<feature type="signal peptide" evidence="1">
    <location>
        <begin position="1"/>
        <end position="19"/>
    </location>
</feature>
<dbReference type="InterPro" id="IPR021241">
    <property type="entry name" value="CsiV"/>
</dbReference>
<organism evidence="2 3">
    <name type="scientific">Aequoribacter fuscus</name>
    <dbReference type="NCBI Taxonomy" id="2518989"/>
    <lineage>
        <taxon>Bacteria</taxon>
        <taxon>Pseudomonadati</taxon>
        <taxon>Pseudomonadota</taxon>
        <taxon>Gammaproteobacteria</taxon>
        <taxon>Cellvibrionales</taxon>
        <taxon>Halieaceae</taxon>
        <taxon>Aequoribacter</taxon>
    </lineage>
</organism>
<keyword evidence="3" id="KW-1185">Reference proteome</keyword>
<gene>
    <name evidence="2" type="ORF">IMCC3088_2804</name>
</gene>
<evidence type="ECO:0000313" key="3">
    <source>
        <dbReference type="Proteomes" id="UP000005615"/>
    </source>
</evidence>
<sequence>MLPVWAALGFAISASGVTAQDDAEPEKTWFQIEILVLTSNNPNALSGEAWPLKPNLVAAERWRLQPSEDVSKELQTVYQVETTQTPAGTFEIDWSSPTNSPWPGIDESLFQYRPSDLYDPALQSETNRLDYRLGYSSFSSERMFVIPRDNPNRLDAMISSEAPVDATTPLAVTHVWLGQDTRTLTPELARAKQQLENSDDYEVRHYLRWAEQLQDETKTLPVRIDSASQGQAWPELQGDITVYVSRYLHIKTNLWLNTDGHYLPEWQMPAPPQPANPIQHRGLPVGGQRIATTDSELQEITPMGRPDWLLEAGIGQKFRYVERNRPDSNLPNSLADDETPYPFRHAIALQQTRRMRSGEIHYIDHPAMALIISITRIEDENLVDFKRWVLAEQVAQDQR</sequence>
<accession>F3L525</accession>
<dbReference type="EMBL" id="AEIG01000094">
    <property type="protein sequence ID" value="EGG28562.1"/>
    <property type="molecule type" value="Genomic_DNA"/>
</dbReference>
<keyword evidence="1" id="KW-0732">Signal</keyword>
<name>F3L525_9GAMM</name>
<dbReference type="AlphaFoldDB" id="F3L525"/>
<protein>
    <submittedName>
        <fullName evidence="2">Uncharacterized protein</fullName>
    </submittedName>
</protein>
<proteinExistence type="predicted"/>
<feature type="chain" id="PRO_5003297249" evidence="1">
    <location>
        <begin position="20"/>
        <end position="399"/>
    </location>
</feature>